<protein>
    <recommendedName>
        <fullName evidence="2">RNA polymerase sigma factor SigS</fullName>
    </recommendedName>
</protein>
<keyword evidence="6" id="KW-0804">Transcription</keyword>
<dbReference type="Pfam" id="PF08281">
    <property type="entry name" value="Sigma70_r4_2"/>
    <property type="match status" value="1"/>
</dbReference>
<sequence>MSLENGREAQWNLISKVQDGDADAFLELTAWYLPLIRKKAAEFSTLELEDSCQEGLLGLFSAARSYSPENRAGFRTYAEVCIVNRLRSALRAQAAEKRIPPCDLVSLDDDQNHTAFDLALQDDSDPESLLIARERFETVRNQIGQSLTKLERDVFFFYLNGYGYSEISEKLHLSGKSVDNAIQRVRQKMKRLLTF</sequence>
<dbReference type="InterPro" id="IPR007627">
    <property type="entry name" value="RNA_pol_sigma70_r2"/>
</dbReference>
<dbReference type="GO" id="GO:0006352">
    <property type="term" value="P:DNA-templated transcription initiation"/>
    <property type="evidence" value="ECO:0007669"/>
    <property type="project" value="InterPro"/>
</dbReference>
<dbReference type="InterPro" id="IPR013249">
    <property type="entry name" value="RNA_pol_sigma70_r4_t2"/>
</dbReference>
<comment type="caution">
    <text evidence="9">The sequence shown here is derived from an EMBL/GenBank/DDBJ whole genome shotgun (WGS) entry which is preliminary data.</text>
</comment>
<evidence type="ECO:0000256" key="5">
    <source>
        <dbReference type="ARBA" id="ARBA00023125"/>
    </source>
</evidence>
<keyword evidence="5" id="KW-0238">DNA-binding</keyword>
<dbReference type="RefSeq" id="WP_249318566.1">
    <property type="nucleotide sequence ID" value="NZ_JACRSN010000004.1"/>
</dbReference>
<dbReference type="InterPro" id="IPR000792">
    <property type="entry name" value="Tscrpt_reg_LuxR_C"/>
</dbReference>
<evidence type="ECO:0000313" key="9">
    <source>
        <dbReference type="EMBL" id="MBC8533219.1"/>
    </source>
</evidence>
<evidence type="ECO:0000256" key="6">
    <source>
        <dbReference type="ARBA" id="ARBA00023163"/>
    </source>
</evidence>
<dbReference type="Gene3D" id="1.10.1740.10">
    <property type="match status" value="1"/>
</dbReference>
<name>A0A926D9F0_9FIRM</name>
<dbReference type="PROSITE" id="PS00622">
    <property type="entry name" value="HTH_LUXR_1"/>
    <property type="match status" value="1"/>
</dbReference>
<dbReference type="NCBIfam" id="TIGR02937">
    <property type="entry name" value="sigma70-ECF"/>
    <property type="match status" value="1"/>
</dbReference>
<proteinExistence type="inferred from homology"/>
<dbReference type="AlphaFoldDB" id="A0A926D9F0"/>
<comment type="function">
    <text evidence="7">Sigma factors are initiation factors that promote the attachment of RNA polymerase to specific initiation sites and are then released. Sigma-S contributes to the protection against external stress, thus playing a role in cellular fitness and survival.</text>
</comment>
<feature type="domain" description="HTH luxR-type" evidence="8">
    <location>
        <begin position="161"/>
        <end position="188"/>
    </location>
</feature>
<keyword evidence="4" id="KW-0731">Sigma factor</keyword>
<evidence type="ECO:0000256" key="2">
    <source>
        <dbReference type="ARBA" id="ARBA00021245"/>
    </source>
</evidence>
<keyword evidence="3" id="KW-0805">Transcription regulation</keyword>
<evidence type="ECO:0000259" key="8">
    <source>
        <dbReference type="PROSITE" id="PS00622"/>
    </source>
</evidence>
<dbReference type="Pfam" id="PF04542">
    <property type="entry name" value="Sigma70_r2"/>
    <property type="match status" value="1"/>
</dbReference>
<dbReference type="GO" id="GO:0016987">
    <property type="term" value="F:sigma factor activity"/>
    <property type="evidence" value="ECO:0007669"/>
    <property type="project" value="UniProtKB-KW"/>
</dbReference>
<evidence type="ECO:0000256" key="7">
    <source>
        <dbReference type="ARBA" id="ARBA00024701"/>
    </source>
</evidence>
<dbReference type="SUPFAM" id="SSF46894">
    <property type="entry name" value="C-terminal effector domain of the bipartite response regulators"/>
    <property type="match status" value="1"/>
</dbReference>
<dbReference type="InterPro" id="IPR014284">
    <property type="entry name" value="RNA_pol_sigma-70_dom"/>
</dbReference>
<dbReference type="PANTHER" id="PTHR30385">
    <property type="entry name" value="SIGMA FACTOR F FLAGELLAR"/>
    <property type="match status" value="1"/>
</dbReference>
<evidence type="ECO:0000256" key="3">
    <source>
        <dbReference type="ARBA" id="ARBA00023015"/>
    </source>
</evidence>
<dbReference type="SUPFAM" id="SSF88946">
    <property type="entry name" value="Sigma2 domain of RNA polymerase sigma factors"/>
    <property type="match status" value="1"/>
</dbReference>
<dbReference type="GO" id="GO:0003677">
    <property type="term" value="F:DNA binding"/>
    <property type="evidence" value="ECO:0007669"/>
    <property type="project" value="UniProtKB-KW"/>
</dbReference>
<accession>A0A926D9F0</accession>
<evidence type="ECO:0000256" key="1">
    <source>
        <dbReference type="ARBA" id="ARBA00007788"/>
    </source>
</evidence>
<evidence type="ECO:0000313" key="10">
    <source>
        <dbReference type="Proteomes" id="UP000651482"/>
    </source>
</evidence>
<dbReference type="InterPro" id="IPR013325">
    <property type="entry name" value="RNA_pol_sigma_r2"/>
</dbReference>
<dbReference type="PANTHER" id="PTHR30385:SF1">
    <property type="entry name" value="RNA POLYMERASE SIGMA-H FACTOR"/>
    <property type="match status" value="1"/>
</dbReference>
<evidence type="ECO:0000256" key="4">
    <source>
        <dbReference type="ARBA" id="ARBA00023082"/>
    </source>
</evidence>
<reference evidence="9" key="1">
    <citation type="submission" date="2020-08" db="EMBL/GenBank/DDBJ databases">
        <title>Genome public.</title>
        <authorList>
            <person name="Liu C."/>
            <person name="Sun Q."/>
        </authorList>
    </citation>
    <scope>NUCLEOTIDE SEQUENCE</scope>
    <source>
        <strain evidence="9">NSJ-40</strain>
    </source>
</reference>
<dbReference type="EMBL" id="JACRSN010000004">
    <property type="protein sequence ID" value="MBC8533219.1"/>
    <property type="molecule type" value="Genomic_DNA"/>
</dbReference>
<keyword evidence="10" id="KW-1185">Reference proteome</keyword>
<organism evidence="9 10">
    <name type="scientific">Yeguia hominis</name>
    <dbReference type="NCBI Taxonomy" id="2763662"/>
    <lineage>
        <taxon>Bacteria</taxon>
        <taxon>Bacillati</taxon>
        <taxon>Bacillota</taxon>
        <taxon>Clostridia</taxon>
        <taxon>Eubacteriales</taxon>
        <taxon>Yeguiaceae</taxon>
        <taxon>Yeguia</taxon>
    </lineage>
</organism>
<comment type="similarity">
    <text evidence="1">Belongs to the sigma-70 factor family.</text>
</comment>
<dbReference type="Gene3D" id="1.10.10.10">
    <property type="entry name" value="Winged helix-like DNA-binding domain superfamily/Winged helix DNA-binding domain"/>
    <property type="match status" value="1"/>
</dbReference>
<dbReference type="InterPro" id="IPR016032">
    <property type="entry name" value="Sig_transdc_resp-reg_C-effctor"/>
</dbReference>
<dbReference type="Proteomes" id="UP000651482">
    <property type="component" value="Unassembled WGS sequence"/>
</dbReference>
<gene>
    <name evidence="9" type="ORF">IAG03_04225</name>
</gene>
<dbReference type="InterPro" id="IPR036388">
    <property type="entry name" value="WH-like_DNA-bd_sf"/>
</dbReference>